<dbReference type="InterPro" id="IPR025949">
    <property type="entry name" value="PapC-like_C"/>
</dbReference>
<dbReference type="GO" id="GO:0009297">
    <property type="term" value="P:pilus assembly"/>
    <property type="evidence" value="ECO:0007669"/>
    <property type="project" value="InterPro"/>
</dbReference>
<evidence type="ECO:0000256" key="8">
    <source>
        <dbReference type="ARBA" id="ARBA00023136"/>
    </source>
</evidence>
<dbReference type="GO" id="GO:0009279">
    <property type="term" value="C:cell outer membrane"/>
    <property type="evidence" value="ECO:0007669"/>
    <property type="project" value="UniProtKB-SubCell"/>
</dbReference>
<keyword evidence="6 10" id="KW-0812">Transmembrane</keyword>
<dbReference type="eggNOG" id="COG3188">
    <property type="taxonomic scope" value="Bacteria"/>
</dbReference>
<dbReference type="PANTHER" id="PTHR30451:SF21">
    <property type="entry name" value="FIMBRIAL USHER DOMAIN-CONTAINING PROTEIN YDET-RELATED"/>
    <property type="match status" value="1"/>
</dbReference>
<evidence type="ECO:0000256" key="3">
    <source>
        <dbReference type="ARBA" id="ARBA00022448"/>
    </source>
</evidence>
<accession>D8MW37</accession>
<dbReference type="PROSITE" id="PS01151">
    <property type="entry name" value="FIMBRIAL_USHER"/>
    <property type="match status" value="1"/>
</dbReference>
<feature type="region of interest" description="Disordered" evidence="11">
    <location>
        <begin position="588"/>
        <end position="648"/>
    </location>
</feature>
<reference evidence="14 15" key="1">
    <citation type="journal article" date="2010" name="BMC Genomics">
        <title>Genome comparison of the epiphytic bacteria Erwinia billingiae and E. tasmaniensis with the pear pathogen E. pyrifoliae.</title>
        <authorList>
            <person name="Kube M."/>
            <person name="Migdoll A.M."/>
            <person name="Gehring I."/>
            <person name="Heitmann K."/>
            <person name="Mayer Y."/>
            <person name="Kuhl H."/>
            <person name="Knaust F."/>
            <person name="Geider K."/>
            <person name="Reinhardt R."/>
        </authorList>
    </citation>
    <scope>NUCLEOTIDE SEQUENCE [LARGE SCALE GENOMIC DNA]</scope>
    <source>
        <strain evidence="14 15">Eb661</strain>
    </source>
</reference>
<evidence type="ECO:0000256" key="5">
    <source>
        <dbReference type="ARBA" id="ARBA00022558"/>
    </source>
</evidence>
<name>D8MW37_ERWBE</name>
<evidence type="ECO:0000259" key="12">
    <source>
        <dbReference type="Pfam" id="PF13953"/>
    </source>
</evidence>
<dbReference type="Pfam" id="PF00577">
    <property type="entry name" value="Usher"/>
    <property type="match status" value="1"/>
</dbReference>
<dbReference type="HOGENOM" id="CLU_009120_3_1_6"/>
<evidence type="ECO:0000256" key="9">
    <source>
        <dbReference type="ARBA" id="ARBA00023237"/>
    </source>
</evidence>
<feature type="compositionally biased region" description="Polar residues" evidence="11">
    <location>
        <begin position="588"/>
        <end position="601"/>
    </location>
</feature>
<dbReference type="GO" id="GO:0015473">
    <property type="term" value="F:fimbrial usher porin activity"/>
    <property type="evidence" value="ECO:0007669"/>
    <property type="project" value="InterPro"/>
</dbReference>
<keyword evidence="5 10" id="KW-1029">Fimbrium biogenesis</keyword>
<dbReference type="Gene3D" id="2.60.40.2610">
    <property type="entry name" value="Outer membrane usher protein FimD, plug domain"/>
    <property type="match status" value="1"/>
</dbReference>
<keyword evidence="9 10" id="KW-0998">Cell outer membrane</keyword>
<evidence type="ECO:0000256" key="6">
    <source>
        <dbReference type="ARBA" id="ARBA00022692"/>
    </source>
</evidence>
<dbReference type="InterPro" id="IPR037224">
    <property type="entry name" value="PapC_N_sf"/>
</dbReference>
<comment type="subcellular location">
    <subcellularLocation>
        <location evidence="1 10">Cell outer membrane</location>
        <topology evidence="1 10">Multi-pass membrane protein</topology>
    </subcellularLocation>
</comment>
<keyword evidence="3 10" id="KW-0813">Transport</keyword>
<evidence type="ECO:0000256" key="4">
    <source>
        <dbReference type="ARBA" id="ARBA00022452"/>
    </source>
</evidence>
<dbReference type="SUPFAM" id="SSF141729">
    <property type="entry name" value="FimD N-terminal domain-like"/>
    <property type="match status" value="1"/>
</dbReference>
<dbReference type="PANTHER" id="PTHR30451">
    <property type="entry name" value="OUTER MEMBRANE USHER PROTEIN"/>
    <property type="match status" value="1"/>
</dbReference>
<evidence type="ECO:0000313" key="15">
    <source>
        <dbReference type="Proteomes" id="UP000008793"/>
    </source>
</evidence>
<gene>
    <name evidence="14" type="ordered locus">EbC_35130</name>
</gene>
<evidence type="ECO:0000256" key="10">
    <source>
        <dbReference type="RuleBase" id="RU003884"/>
    </source>
</evidence>
<evidence type="ECO:0000256" key="1">
    <source>
        <dbReference type="ARBA" id="ARBA00004571"/>
    </source>
</evidence>
<protein>
    <submittedName>
        <fullName evidence="14">Putative fimbrial usher protein</fullName>
    </submittedName>
</protein>
<evidence type="ECO:0000256" key="7">
    <source>
        <dbReference type="ARBA" id="ARBA00022729"/>
    </source>
</evidence>
<comment type="similarity">
    <text evidence="2 10">Belongs to the fimbrial export usher family.</text>
</comment>
<evidence type="ECO:0000256" key="2">
    <source>
        <dbReference type="ARBA" id="ARBA00008064"/>
    </source>
</evidence>
<keyword evidence="8 10" id="KW-0472">Membrane</keyword>
<evidence type="ECO:0000256" key="11">
    <source>
        <dbReference type="SAM" id="MobiDB-lite"/>
    </source>
</evidence>
<dbReference type="EMBL" id="FP236843">
    <property type="protein sequence ID" value="CAX61044.1"/>
    <property type="molecule type" value="Genomic_DNA"/>
</dbReference>
<evidence type="ECO:0000313" key="14">
    <source>
        <dbReference type="EMBL" id="CAX61044.1"/>
    </source>
</evidence>
<dbReference type="Gene3D" id="2.60.40.3110">
    <property type="match status" value="1"/>
</dbReference>
<dbReference type="Gene3D" id="2.60.40.2070">
    <property type="match status" value="1"/>
</dbReference>
<dbReference type="Pfam" id="PF13954">
    <property type="entry name" value="PapC_N"/>
    <property type="match status" value="1"/>
</dbReference>
<evidence type="ECO:0000259" key="13">
    <source>
        <dbReference type="Pfam" id="PF13954"/>
    </source>
</evidence>
<keyword evidence="4" id="KW-1134">Transmembrane beta strand</keyword>
<keyword evidence="7" id="KW-0732">Signal</keyword>
<organism evidence="15">
    <name type="scientific">Erwinia billingiae (strain Eb661)</name>
    <dbReference type="NCBI Taxonomy" id="634500"/>
    <lineage>
        <taxon>Bacteria</taxon>
        <taxon>Pseudomonadati</taxon>
        <taxon>Pseudomonadota</taxon>
        <taxon>Gammaproteobacteria</taxon>
        <taxon>Enterobacterales</taxon>
        <taxon>Erwiniaceae</taxon>
        <taxon>Erwinia</taxon>
    </lineage>
</organism>
<dbReference type="Pfam" id="PF13953">
    <property type="entry name" value="PapC_C"/>
    <property type="match status" value="1"/>
</dbReference>
<keyword evidence="15" id="KW-1185">Reference proteome</keyword>
<sequence>MRGDAEHSGQGFVVSHLAANRGAGLLFVIVSLMGLSTARAELYFNVNALKLTPAQKADTDLETLSRPEIQMPGEYTVQVSVNRVEQGEYTLKFIVCGTRLCPELTPSLLQKLGVKVAAFPALVSLPAEATLSDLAAAIPDADTLFDFERRVLEITLPQAALNQSARGDVPPEQWDDGLPMFFASYSASGSETRNQSALSQNQSSQYLNVRSGINLGPWRLRNYSTYSRTSNNISQWNSLQTSVERDIRPLRARFVAGETATPGLVMDSFSFRGAWLATQDEMLADSQRGYAPEIRGIALSHATVEVRQNGNLLYQTFVPPGAFVINDLYPTSSSGDLEITVKEEDGSLRSYTQSFASPPISVRRGMVNYSVTAGEYGTRNNNAESAVNQRFVQGEMLYGVLNNTTVYGGGLVAEHYRAGTLGVGQSLGMFGAISLDLTQAETTFSDGSSKTGQSLQAKYSKRFDTTGTSMTLAGYRYGTDGYYAFDEASEYFNNSRLASRYTLKNKSQITLNQNAGVAGSVSLSAYQSEYWNRANSRNRSITGSWSKSFSGVTVSLNQSQSRLWRTGRTDNSTSVNVSLPIGKWLSPTSDSNMRMSNNWSQSNRGTGSLSTTLSGTSLESNNLSWSMSQARSSQSDGRVKNSTALSGSLQGSKATASLGYANYYGESESVNWGVRGSVVVHPYGVTLSRELSEGSSWALVRAPGGKDIKIKNRSGLSTDSRGYAIVPSLTPYRENEVSLDTSTLEDDVDLKQSIQRKTPSRESLVLAEYETKVGLRVFLTLTRDGRPLPLASVVRVDDVSGITDEKGRVYLAGVPETAQLQVSLAGGEQLCTVPFSAKGRSKNNGIIVADLPCDATTERGINGN</sequence>
<dbReference type="KEGG" id="ebi:EbC_35130"/>
<dbReference type="InterPro" id="IPR042186">
    <property type="entry name" value="FimD_plug_dom"/>
</dbReference>
<feature type="compositionally biased region" description="Low complexity" evidence="11">
    <location>
        <begin position="602"/>
        <end position="635"/>
    </location>
</feature>
<proteinExistence type="inferred from homology"/>
<dbReference type="AlphaFoldDB" id="D8MW37"/>
<dbReference type="InterPro" id="IPR018030">
    <property type="entry name" value="Fimbrial_membr_usher_CS"/>
</dbReference>
<dbReference type="InterPro" id="IPR000015">
    <property type="entry name" value="Fimb_usher"/>
</dbReference>
<feature type="domain" description="PapC-like C-terminal" evidence="12">
    <location>
        <begin position="779"/>
        <end position="836"/>
    </location>
</feature>
<dbReference type="InterPro" id="IPR043142">
    <property type="entry name" value="PapC-like_C_sf"/>
</dbReference>
<dbReference type="InterPro" id="IPR025885">
    <property type="entry name" value="PapC_N"/>
</dbReference>
<dbReference type="Gene3D" id="3.10.20.410">
    <property type="match status" value="1"/>
</dbReference>
<dbReference type="STRING" id="634500.EbC_35130"/>
<dbReference type="Proteomes" id="UP000008793">
    <property type="component" value="Chromosome"/>
</dbReference>
<feature type="domain" description="PapC N-terminal" evidence="13">
    <location>
        <begin position="43"/>
        <end position="188"/>
    </location>
</feature>